<keyword evidence="1" id="KW-0472">Membrane</keyword>
<gene>
    <name evidence="2" type="ORF">SR1949_16680</name>
</gene>
<evidence type="ECO:0000313" key="3">
    <source>
        <dbReference type="Proteomes" id="UP000300142"/>
    </source>
</evidence>
<keyword evidence="1" id="KW-1133">Transmembrane helix</keyword>
<keyword evidence="3" id="KW-1185">Reference proteome</keyword>
<evidence type="ECO:0000256" key="1">
    <source>
        <dbReference type="SAM" id="Phobius"/>
    </source>
</evidence>
<evidence type="ECO:0000313" key="2">
    <source>
        <dbReference type="EMBL" id="GCL36564.1"/>
    </source>
</evidence>
<keyword evidence="1" id="KW-0812">Transmembrane</keyword>
<proteinExistence type="predicted"/>
<dbReference type="Proteomes" id="UP000300142">
    <property type="component" value="Unassembled WGS sequence"/>
</dbReference>
<comment type="caution">
    <text evidence="2">The sequence shown here is derived from an EMBL/GenBank/DDBJ whole genome shotgun (WGS) entry which is preliminary data.</text>
</comment>
<name>A0A480A303_9CYAN</name>
<accession>A0A480A303</accession>
<protein>
    <submittedName>
        <fullName evidence="2">Uncharacterized protein</fullName>
    </submittedName>
</protein>
<reference evidence="3" key="1">
    <citation type="submission" date="2019-02" db="EMBL/GenBank/DDBJ databases">
        <title>Draft genome sequence of Sphaerospermopsis reniformis NIES-1949.</title>
        <authorList>
            <person name="Yamaguchi H."/>
            <person name="Suzuki S."/>
            <person name="Kawachi M."/>
        </authorList>
    </citation>
    <scope>NUCLEOTIDE SEQUENCE [LARGE SCALE GENOMIC DNA]</scope>
    <source>
        <strain evidence="3">NIES-1949</strain>
    </source>
</reference>
<dbReference type="EMBL" id="BJCE01000042">
    <property type="protein sequence ID" value="GCL36564.1"/>
    <property type="molecule type" value="Genomic_DNA"/>
</dbReference>
<organism evidence="2 3">
    <name type="scientific">Sphaerospermopsis reniformis</name>
    <dbReference type="NCBI Taxonomy" id="531300"/>
    <lineage>
        <taxon>Bacteria</taxon>
        <taxon>Bacillati</taxon>
        <taxon>Cyanobacteriota</taxon>
        <taxon>Cyanophyceae</taxon>
        <taxon>Nostocales</taxon>
        <taxon>Aphanizomenonaceae</taxon>
        <taxon>Sphaerospermopsis</taxon>
    </lineage>
</organism>
<dbReference type="AlphaFoldDB" id="A0A480A303"/>
<sequence>MSFKSKNHYLKAIPRKDKNIISLAINFLIFSFLARLALKIVIVTVKKDQGRDSRERFWVNLIFVTIRYILSYNLVIMTDFILYY</sequence>
<feature type="transmembrane region" description="Helical" evidence="1">
    <location>
        <begin position="20"/>
        <end position="45"/>
    </location>
</feature>
<feature type="transmembrane region" description="Helical" evidence="1">
    <location>
        <begin position="57"/>
        <end position="83"/>
    </location>
</feature>